<dbReference type="SUPFAM" id="SSF46938">
    <property type="entry name" value="CRAL/TRIO N-terminal domain"/>
    <property type="match status" value="1"/>
</dbReference>
<dbReference type="GO" id="GO:0008289">
    <property type="term" value="F:lipid binding"/>
    <property type="evidence" value="ECO:0007669"/>
    <property type="project" value="InterPro"/>
</dbReference>
<proteinExistence type="predicted"/>
<evidence type="ECO:0000259" key="2">
    <source>
        <dbReference type="PROSITE" id="PS50191"/>
    </source>
</evidence>
<protein>
    <submittedName>
        <fullName evidence="3">Non-classical phosphatidylinositol transfer protein (PITP)</fullName>
    </submittedName>
</protein>
<evidence type="ECO:0000313" key="4">
    <source>
        <dbReference type="Proteomes" id="UP001150907"/>
    </source>
</evidence>
<dbReference type="InterPro" id="IPR036865">
    <property type="entry name" value="CRAL-TRIO_dom_sf"/>
</dbReference>
<dbReference type="Proteomes" id="UP001150907">
    <property type="component" value="Unassembled WGS sequence"/>
</dbReference>
<dbReference type="PANTHER" id="PTHR45932">
    <property type="entry name" value="PATELLIN-1"/>
    <property type="match status" value="1"/>
</dbReference>
<dbReference type="OrthoDB" id="75724at2759"/>
<evidence type="ECO:0000256" key="1">
    <source>
        <dbReference type="SAM" id="MobiDB-lite"/>
    </source>
</evidence>
<dbReference type="CDD" id="cd00170">
    <property type="entry name" value="SEC14"/>
    <property type="match status" value="1"/>
</dbReference>
<gene>
    <name evidence="3" type="primary">SFH5</name>
    <name evidence="3" type="ORF">H4R26_002730</name>
</gene>
<dbReference type="PANTHER" id="PTHR45932:SF17">
    <property type="entry name" value="CELLULAR RETINALDEHYDE-BINDING_TRIPLE FUNCTION DOMAIN-CONTAINING PROTEIN"/>
    <property type="match status" value="1"/>
</dbReference>
<dbReference type="Gene3D" id="3.40.525.10">
    <property type="entry name" value="CRAL-TRIO lipid binding domain"/>
    <property type="match status" value="1"/>
</dbReference>
<feature type="compositionally biased region" description="Low complexity" evidence="1">
    <location>
        <begin position="290"/>
        <end position="300"/>
    </location>
</feature>
<dbReference type="SMART" id="SM00516">
    <property type="entry name" value="SEC14"/>
    <property type="match status" value="1"/>
</dbReference>
<feature type="compositionally biased region" description="Polar residues" evidence="1">
    <location>
        <begin position="322"/>
        <end position="331"/>
    </location>
</feature>
<evidence type="ECO:0000313" key="3">
    <source>
        <dbReference type="EMBL" id="KAJ2004042.1"/>
    </source>
</evidence>
<reference evidence="3" key="1">
    <citation type="submission" date="2022-07" db="EMBL/GenBank/DDBJ databases">
        <title>Phylogenomic reconstructions and comparative analyses of Kickxellomycotina fungi.</title>
        <authorList>
            <person name="Reynolds N.K."/>
            <person name="Stajich J.E."/>
            <person name="Barry K."/>
            <person name="Grigoriev I.V."/>
            <person name="Crous P."/>
            <person name="Smith M.E."/>
        </authorList>
    </citation>
    <scope>NUCLEOTIDE SEQUENCE</scope>
    <source>
        <strain evidence="3">IMI 214461</strain>
    </source>
</reference>
<comment type="caution">
    <text evidence="3">The sequence shown here is derived from an EMBL/GenBank/DDBJ whole genome shotgun (WGS) entry which is preliminary data.</text>
</comment>
<organism evidence="3 4">
    <name type="scientific">Coemansia thaxteri</name>
    <dbReference type="NCBI Taxonomy" id="2663907"/>
    <lineage>
        <taxon>Eukaryota</taxon>
        <taxon>Fungi</taxon>
        <taxon>Fungi incertae sedis</taxon>
        <taxon>Zoopagomycota</taxon>
        <taxon>Kickxellomycotina</taxon>
        <taxon>Kickxellomycetes</taxon>
        <taxon>Kickxellales</taxon>
        <taxon>Kickxellaceae</taxon>
        <taxon>Coemansia</taxon>
    </lineage>
</organism>
<name>A0A9W8EJV2_9FUNG</name>
<dbReference type="InterPro" id="IPR036273">
    <property type="entry name" value="CRAL/TRIO_N_dom_sf"/>
</dbReference>
<dbReference type="Pfam" id="PF00650">
    <property type="entry name" value="CRAL_TRIO"/>
    <property type="match status" value="1"/>
</dbReference>
<sequence>MSTSTGPELAPGKAQRFSDGEAAHISQLREELPLIIEDASKASAVAIIPSIWGVPLLPGDSSIEGQRDLRVDVILHKFLKARNNDIGLARQMLVSTLKWRAEFNVAGILEEEFPEDIFGNVGYIYGQDEQGRPVTYNFYGNLDNKQVFGDLDRFLRWRVQLHERGMSKLDFVDVADMLQVHDYDGVGLFSYDKYARAASKATVQIMSDNYPETLAAKIFANVPGWGETIFNIICRWLSEETKRKFIVVSKASAPRALAERIGEANLPERFRAAGENQTQQQLEMPPSPPAESAIPSATTPDSPPSPQPAHMDHSEDVLGPTSRGSNWSDESSTSEDHAEAPQPKSSRQLPAVVTTAPELEPEPESESLANATAGMRLAEGTAAGELEKEPESRTAQI</sequence>
<dbReference type="SUPFAM" id="SSF52087">
    <property type="entry name" value="CRAL/TRIO domain"/>
    <property type="match status" value="1"/>
</dbReference>
<feature type="domain" description="CRAL-TRIO" evidence="2">
    <location>
        <begin position="105"/>
        <end position="278"/>
    </location>
</feature>
<feature type="compositionally biased region" description="Basic and acidic residues" evidence="1">
    <location>
        <begin position="385"/>
        <end position="397"/>
    </location>
</feature>
<keyword evidence="4" id="KW-1185">Reference proteome</keyword>
<dbReference type="PROSITE" id="PS50191">
    <property type="entry name" value="CRAL_TRIO"/>
    <property type="match status" value="1"/>
</dbReference>
<dbReference type="InterPro" id="IPR001251">
    <property type="entry name" value="CRAL-TRIO_dom"/>
</dbReference>
<feature type="region of interest" description="Disordered" evidence="1">
    <location>
        <begin position="273"/>
        <end position="397"/>
    </location>
</feature>
<dbReference type="EMBL" id="JANBQF010000179">
    <property type="protein sequence ID" value="KAJ2004042.1"/>
    <property type="molecule type" value="Genomic_DNA"/>
</dbReference>
<accession>A0A9W8EJV2</accession>
<dbReference type="AlphaFoldDB" id="A0A9W8EJV2"/>
<dbReference type="InterPro" id="IPR044834">
    <property type="entry name" value="PATL"/>
</dbReference>